<dbReference type="EMBL" id="UYYB01099905">
    <property type="protein sequence ID" value="VDM77704.1"/>
    <property type="molecule type" value="Genomic_DNA"/>
</dbReference>
<feature type="compositionally biased region" description="Polar residues" evidence="1">
    <location>
        <begin position="158"/>
        <end position="173"/>
    </location>
</feature>
<proteinExistence type="predicted"/>
<accession>A0A3P7JHG7</accession>
<keyword evidence="3" id="KW-1185">Reference proteome</keyword>
<sequence>MRRNINNQAIGSLPACLEQGRFRGARCKRRIVQVKENVSSYIRLLITLAKFQRYVWIDAAARRQRNRAKYGKNRLELHWPSSSAMCGSMQQLGGSIIEPNMGRIDKTKPPVDNLDNIPNYPAGLMRYLGISPEPLKTPLPKEFVQEEESQPKRDQVSKESGNFLTNTTTNPEPSKTLLPKEIVQEEESQPRREQVSKEAGNLLTNTATNNDNVTKKEETSLKRKKNADRNKKVIKKEPRQDIEQSRKPVKNSSSEILLVTSTFIKN</sequence>
<name>A0A3P7JHG7_STRVU</name>
<evidence type="ECO:0000313" key="2">
    <source>
        <dbReference type="EMBL" id="VDM77704.1"/>
    </source>
</evidence>
<evidence type="ECO:0000256" key="1">
    <source>
        <dbReference type="SAM" id="MobiDB-lite"/>
    </source>
</evidence>
<organism evidence="2 3">
    <name type="scientific">Strongylus vulgaris</name>
    <name type="common">Blood worm</name>
    <dbReference type="NCBI Taxonomy" id="40348"/>
    <lineage>
        <taxon>Eukaryota</taxon>
        <taxon>Metazoa</taxon>
        <taxon>Ecdysozoa</taxon>
        <taxon>Nematoda</taxon>
        <taxon>Chromadorea</taxon>
        <taxon>Rhabditida</taxon>
        <taxon>Rhabditina</taxon>
        <taxon>Rhabditomorpha</taxon>
        <taxon>Strongyloidea</taxon>
        <taxon>Strongylidae</taxon>
        <taxon>Strongylus</taxon>
    </lineage>
</organism>
<feature type="compositionally biased region" description="Basic and acidic residues" evidence="1">
    <location>
        <begin position="213"/>
        <end position="246"/>
    </location>
</feature>
<protein>
    <submittedName>
        <fullName evidence="2">Uncharacterized protein</fullName>
    </submittedName>
</protein>
<dbReference type="OrthoDB" id="10641339at2759"/>
<evidence type="ECO:0000313" key="3">
    <source>
        <dbReference type="Proteomes" id="UP000270094"/>
    </source>
</evidence>
<feature type="compositionally biased region" description="Low complexity" evidence="1">
    <location>
        <begin position="201"/>
        <end position="212"/>
    </location>
</feature>
<reference evidence="2 3" key="1">
    <citation type="submission" date="2018-11" db="EMBL/GenBank/DDBJ databases">
        <authorList>
            <consortium name="Pathogen Informatics"/>
        </authorList>
    </citation>
    <scope>NUCLEOTIDE SEQUENCE [LARGE SCALE GENOMIC DNA]</scope>
</reference>
<gene>
    <name evidence="2" type="ORF">SVUK_LOCUS12702</name>
</gene>
<dbReference type="Proteomes" id="UP000270094">
    <property type="component" value="Unassembled WGS sequence"/>
</dbReference>
<feature type="region of interest" description="Disordered" evidence="1">
    <location>
        <begin position="143"/>
        <end position="254"/>
    </location>
</feature>
<dbReference type="AlphaFoldDB" id="A0A3P7JHG7"/>